<keyword evidence="2" id="KW-1185">Reference proteome</keyword>
<dbReference type="AlphaFoldDB" id="A0A8J7EWU8"/>
<dbReference type="Proteomes" id="UP000620559">
    <property type="component" value="Unassembled WGS sequence"/>
</dbReference>
<dbReference type="RefSeq" id="WP_193915652.1">
    <property type="nucleotide sequence ID" value="NZ_JADEWL010000001.1"/>
</dbReference>
<evidence type="ECO:0000313" key="2">
    <source>
        <dbReference type="Proteomes" id="UP000620559"/>
    </source>
</evidence>
<reference evidence="1" key="1">
    <citation type="submission" date="2020-10" db="EMBL/GenBank/DDBJ databases">
        <authorList>
            <person name="Castelo-Branco R."/>
            <person name="Eusebio N."/>
            <person name="Adriana R."/>
            <person name="Vieira A."/>
            <person name="Brugerolle De Fraissinette N."/>
            <person name="Rezende De Castro R."/>
            <person name="Schneider M.P."/>
            <person name="Vasconcelos V."/>
            <person name="Leao P.N."/>
        </authorList>
    </citation>
    <scope>NUCLEOTIDE SEQUENCE</scope>
    <source>
        <strain evidence="1">LEGE 06105</strain>
    </source>
</reference>
<organism evidence="1 2">
    <name type="scientific">Plectonema cf. radiosum LEGE 06105</name>
    <dbReference type="NCBI Taxonomy" id="945769"/>
    <lineage>
        <taxon>Bacteria</taxon>
        <taxon>Bacillati</taxon>
        <taxon>Cyanobacteriota</taxon>
        <taxon>Cyanophyceae</taxon>
        <taxon>Oscillatoriophycideae</taxon>
        <taxon>Oscillatoriales</taxon>
        <taxon>Microcoleaceae</taxon>
        <taxon>Plectonema</taxon>
    </lineage>
</organism>
<proteinExistence type="predicted"/>
<accession>A0A8J7EWU8</accession>
<protein>
    <submittedName>
        <fullName evidence="1">Uncharacterized protein</fullName>
    </submittedName>
</protein>
<gene>
    <name evidence="1" type="ORF">IQ247_00440</name>
</gene>
<sequence length="76" mass="9090">MSELHLQDKFLMPFFRQELDYQEVKANTITSSLLIEEDLQTFISTTELNQKSYEILLKKYHNNTRKLLAELIELIQ</sequence>
<evidence type="ECO:0000313" key="1">
    <source>
        <dbReference type="EMBL" id="MBE9211198.1"/>
    </source>
</evidence>
<name>A0A8J7EWU8_9CYAN</name>
<comment type="caution">
    <text evidence="1">The sequence shown here is derived from an EMBL/GenBank/DDBJ whole genome shotgun (WGS) entry which is preliminary data.</text>
</comment>
<dbReference type="EMBL" id="JADEWL010000001">
    <property type="protein sequence ID" value="MBE9211198.1"/>
    <property type="molecule type" value="Genomic_DNA"/>
</dbReference>